<dbReference type="Proteomes" id="UP000012065">
    <property type="component" value="Unassembled WGS sequence"/>
</dbReference>
<dbReference type="AlphaFoldDB" id="M5BLD4"/>
<evidence type="ECO:0000313" key="2">
    <source>
        <dbReference type="EMBL" id="CCO27010.1"/>
    </source>
</evidence>
<comment type="caution">
    <text evidence="2">The sequence shown here is derived from an EMBL/GenBank/DDBJ whole genome shotgun (WGS) entry which is preliminary data.</text>
</comment>
<feature type="compositionally biased region" description="Basic and acidic residues" evidence="1">
    <location>
        <begin position="18"/>
        <end position="29"/>
    </location>
</feature>
<reference evidence="2 3" key="1">
    <citation type="journal article" date="2013" name="J. Biotechnol.">
        <title>Establishment and interpretation of the genome sequence of the phytopathogenic fungus Rhizoctonia solani AG1-IB isolate 7/3/14.</title>
        <authorList>
            <person name="Wibberg D.W."/>
            <person name="Jelonek L.J."/>
            <person name="Rupp O.R."/>
            <person name="Hennig M.H."/>
            <person name="Eikmeyer F.E."/>
            <person name="Goesmann A.G."/>
            <person name="Hartmann A.H."/>
            <person name="Borriss R.B."/>
            <person name="Grosch R.G."/>
            <person name="Puehler A.P."/>
            <person name="Schlueter A.S."/>
        </authorList>
    </citation>
    <scope>NUCLEOTIDE SEQUENCE [LARGE SCALE GENOMIC DNA]</scope>
    <source>
        <strain evidence="3">AG1-IB / isolate 7/3/14</strain>
    </source>
</reference>
<organism evidence="2 3">
    <name type="scientific">Thanatephorus cucumeris (strain AG1-IB / isolate 7/3/14)</name>
    <name type="common">Lettuce bottom rot fungus</name>
    <name type="synonym">Rhizoctonia solani</name>
    <dbReference type="NCBI Taxonomy" id="1108050"/>
    <lineage>
        <taxon>Eukaryota</taxon>
        <taxon>Fungi</taxon>
        <taxon>Dikarya</taxon>
        <taxon>Basidiomycota</taxon>
        <taxon>Agaricomycotina</taxon>
        <taxon>Agaricomycetes</taxon>
        <taxon>Cantharellales</taxon>
        <taxon>Ceratobasidiaceae</taxon>
        <taxon>Rhizoctonia</taxon>
        <taxon>Rhizoctonia solani AG-1</taxon>
    </lineage>
</organism>
<feature type="region of interest" description="Disordered" evidence="1">
    <location>
        <begin position="1"/>
        <end position="125"/>
    </location>
</feature>
<feature type="compositionally biased region" description="Basic and acidic residues" evidence="1">
    <location>
        <begin position="47"/>
        <end position="61"/>
    </location>
</feature>
<proteinExistence type="predicted"/>
<sequence length="149" mass="16058">MLPPRLLPPRKPLSRKTVPKEESTPKLDDVLNDAAPAVAVVDPSVSPKEDIVPKEVAEQPKESVAVPEVASKETTKLDTNLSPPTTQTFSKSAPVTPANRTRFPDESDGSPTESTKPESLRKKRHSIFGRIKSVFGFGGSEKRSGTDSA</sequence>
<evidence type="ECO:0000313" key="3">
    <source>
        <dbReference type="Proteomes" id="UP000012065"/>
    </source>
</evidence>
<feature type="compositionally biased region" description="Polar residues" evidence="1">
    <location>
        <begin position="77"/>
        <end position="93"/>
    </location>
</feature>
<gene>
    <name evidence="2" type="ORF">BN14_01043</name>
</gene>
<protein>
    <submittedName>
        <fullName evidence="2">Uncharacterized protein</fullName>
    </submittedName>
</protein>
<evidence type="ECO:0000256" key="1">
    <source>
        <dbReference type="SAM" id="MobiDB-lite"/>
    </source>
</evidence>
<feature type="compositionally biased region" description="Pro residues" evidence="1">
    <location>
        <begin position="1"/>
        <end position="11"/>
    </location>
</feature>
<dbReference type="HOGENOM" id="CLU_1750929_0_0_1"/>
<accession>M5BLD4</accession>
<name>M5BLD4_THACB</name>
<dbReference type="EMBL" id="CAOJ01001332">
    <property type="protein sequence ID" value="CCO27010.1"/>
    <property type="molecule type" value="Genomic_DNA"/>
</dbReference>
<feature type="compositionally biased region" description="Low complexity" evidence="1">
    <location>
        <begin position="32"/>
        <end position="43"/>
    </location>
</feature>